<dbReference type="EMBL" id="JACHLX010000001">
    <property type="protein sequence ID" value="MBB5816231.1"/>
    <property type="molecule type" value="Genomic_DNA"/>
</dbReference>
<protein>
    <submittedName>
        <fullName evidence="1">Uncharacterized protein</fullName>
    </submittedName>
</protein>
<name>A0AA89QG71_STRCU</name>
<dbReference type="AlphaFoldDB" id="A0AA89QG71"/>
<gene>
    <name evidence="1" type="ORF">HNR72_007259</name>
</gene>
<dbReference type="Proteomes" id="UP000579531">
    <property type="component" value="Unassembled WGS sequence"/>
</dbReference>
<organism evidence="1 2">
    <name type="scientific">Streptomyces collinus</name>
    <dbReference type="NCBI Taxonomy" id="42684"/>
    <lineage>
        <taxon>Bacteria</taxon>
        <taxon>Bacillati</taxon>
        <taxon>Actinomycetota</taxon>
        <taxon>Actinomycetes</taxon>
        <taxon>Kitasatosporales</taxon>
        <taxon>Streptomycetaceae</taxon>
        <taxon>Streptomyces</taxon>
    </lineage>
</organism>
<proteinExistence type="predicted"/>
<evidence type="ECO:0000313" key="2">
    <source>
        <dbReference type="Proteomes" id="UP000579531"/>
    </source>
</evidence>
<sequence length="30" mass="3412">MSMFIICRKAKNDIGVVPVHAVVELIERGW</sequence>
<reference evidence="1 2" key="1">
    <citation type="submission" date="2020-08" db="EMBL/GenBank/DDBJ databases">
        <title>Sequencing the genomes of 1000 actinobacteria strains.</title>
        <authorList>
            <person name="Klenk H.-P."/>
        </authorList>
    </citation>
    <scope>NUCLEOTIDE SEQUENCE [LARGE SCALE GENOMIC DNA]</scope>
    <source>
        <strain evidence="1 2">DSM 40129</strain>
    </source>
</reference>
<keyword evidence="2" id="KW-1185">Reference proteome</keyword>
<evidence type="ECO:0000313" key="1">
    <source>
        <dbReference type="EMBL" id="MBB5816231.1"/>
    </source>
</evidence>
<comment type="caution">
    <text evidence="1">The sequence shown here is derived from an EMBL/GenBank/DDBJ whole genome shotgun (WGS) entry which is preliminary data.</text>
</comment>
<accession>A0AA89QG71</accession>